<name>A0ABP9WGD3_9MICO</name>
<feature type="region of interest" description="Disordered" evidence="5">
    <location>
        <begin position="1"/>
        <end position="25"/>
    </location>
</feature>
<organism evidence="7 8">
    <name type="scientific">Demequina sediminis</name>
    <dbReference type="NCBI Taxonomy" id="1930058"/>
    <lineage>
        <taxon>Bacteria</taxon>
        <taxon>Bacillati</taxon>
        <taxon>Actinomycetota</taxon>
        <taxon>Actinomycetes</taxon>
        <taxon>Micrococcales</taxon>
        <taxon>Demequinaceae</taxon>
        <taxon>Demequina</taxon>
    </lineage>
</organism>
<sequence length="219" mass="24225">MHIASPAPRASSTGEAAPGLRERNRVRRTRRVERAALELALEHGVDVVTVDMICEASDVSPRTYFNYFGTKEGALLGPAPSTPSSEAVDEFVHARGPIVEDLMIIMARAFFATESDPEVFAMRRLLFEREPALQSLRLMRLADKRQATAAIVRRRLAVQHPELTEDEASDQTHLVVSIVMGAFPVISRQWLAHPGDAAHAETLIRAAIDKIRRIVTPDA</sequence>
<keyword evidence="2 4" id="KW-0238">DNA-binding</keyword>
<accession>A0ABP9WGD3</accession>
<dbReference type="EMBL" id="BAABRR010000005">
    <property type="protein sequence ID" value="GAA5518825.1"/>
    <property type="molecule type" value="Genomic_DNA"/>
</dbReference>
<evidence type="ECO:0000256" key="3">
    <source>
        <dbReference type="ARBA" id="ARBA00023163"/>
    </source>
</evidence>
<reference evidence="7 8" key="1">
    <citation type="submission" date="2024-02" db="EMBL/GenBank/DDBJ databases">
        <title>Lysinimicrobium sediminis NBRC 112286.</title>
        <authorList>
            <person name="Ichikawa N."/>
            <person name="Katano-Makiyama Y."/>
            <person name="Hidaka K."/>
        </authorList>
    </citation>
    <scope>NUCLEOTIDE SEQUENCE [LARGE SCALE GENOMIC DNA]</scope>
    <source>
        <strain evidence="7 8">NBRC 112286</strain>
    </source>
</reference>
<evidence type="ECO:0000313" key="7">
    <source>
        <dbReference type="EMBL" id="GAA5518825.1"/>
    </source>
</evidence>
<keyword evidence="8" id="KW-1185">Reference proteome</keyword>
<dbReference type="Pfam" id="PF00440">
    <property type="entry name" value="TetR_N"/>
    <property type="match status" value="1"/>
</dbReference>
<feature type="domain" description="HTH tetR-type" evidence="6">
    <location>
        <begin position="26"/>
        <end position="86"/>
    </location>
</feature>
<evidence type="ECO:0000256" key="2">
    <source>
        <dbReference type="ARBA" id="ARBA00023125"/>
    </source>
</evidence>
<dbReference type="InterPro" id="IPR009057">
    <property type="entry name" value="Homeodomain-like_sf"/>
</dbReference>
<dbReference type="Proteomes" id="UP001426770">
    <property type="component" value="Unassembled WGS sequence"/>
</dbReference>
<comment type="caution">
    <text evidence="7">The sequence shown here is derived from an EMBL/GenBank/DDBJ whole genome shotgun (WGS) entry which is preliminary data.</text>
</comment>
<protein>
    <recommendedName>
        <fullName evidence="6">HTH tetR-type domain-containing protein</fullName>
    </recommendedName>
</protein>
<feature type="DNA-binding region" description="H-T-H motif" evidence="4">
    <location>
        <begin position="49"/>
        <end position="68"/>
    </location>
</feature>
<keyword evidence="1" id="KW-0805">Transcription regulation</keyword>
<evidence type="ECO:0000256" key="5">
    <source>
        <dbReference type="SAM" id="MobiDB-lite"/>
    </source>
</evidence>
<dbReference type="RefSeq" id="WP_286216425.1">
    <property type="nucleotide sequence ID" value="NZ_AP027736.1"/>
</dbReference>
<dbReference type="InterPro" id="IPR050109">
    <property type="entry name" value="HTH-type_TetR-like_transc_reg"/>
</dbReference>
<dbReference type="PROSITE" id="PS50977">
    <property type="entry name" value="HTH_TETR_2"/>
    <property type="match status" value="1"/>
</dbReference>
<evidence type="ECO:0000313" key="8">
    <source>
        <dbReference type="Proteomes" id="UP001426770"/>
    </source>
</evidence>
<dbReference type="InterPro" id="IPR001647">
    <property type="entry name" value="HTH_TetR"/>
</dbReference>
<evidence type="ECO:0000259" key="6">
    <source>
        <dbReference type="PROSITE" id="PS50977"/>
    </source>
</evidence>
<dbReference type="SUPFAM" id="SSF46689">
    <property type="entry name" value="Homeodomain-like"/>
    <property type="match status" value="1"/>
</dbReference>
<evidence type="ECO:0000256" key="4">
    <source>
        <dbReference type="PROSITE-ProRule" id="PRU00335"/>
    </source>
</evidence>
<keyword evidence="3" id="KW-0804">Transcription</keyword>
<evidence type="ECO:0000256" key="1">
    <source>
        <dbReference type="ARBA" id="ARBA00023015"/>
    </source>
</evidence>
<dbReference type="PANTHER" id="PTHR30055:SF238">
    <property type="entry name" value="MYCOFACTOCIN BIOSYNTHESIS TRANSCRIPTIONAL REGULATOR MFTR-RELATED"/>
    <property type="match status" value="1"/>
</dbReference>
<dbReference type="Gene3D" id="1.10.357.10">
    <property type="entry name" value="Tetracycline Repressor, domain 2"/>
    <property type="match status" value="1"/>
</dbReference>
<dbReference type="PANTHER" id="PTHR30055">
    <property type="entry name" value="HTH-TYPE TRANSCRIPTIONAL REGULATOR RUTR"/>
    <property type="match status" value="1"/>
</dbReference>
<proteinExistence type="predicted"/>
<gene>
    <name evidence="7" type="ORF">Lsed01_01259</name>
</gene>